<comment type="caution">
    <text evidence="4">The sequence shown here is derived from an EMBL/GenBank/DDBJ whole genome shotgun (WGS) entry which is preliminary data.</text>
</comment>
<dbReference type="Pfam" id="PF17289">
    <property type="entry name" value="Terminase_6C"/>
    <property type="match status" value="1"/>
</dbReference>
<dbReference type="EMBL" id="SOEC01000032">
    <property type="protein sequence ID" value="TDX21893.1"/>
    <property type="molecule type" value="Genomic_DNA"/>
</dbReference>
<evidence type="ECO:0000313" key="5">
    <source>
        <dbReference type="Proteomes" id="UP000294489"/>
    </source>
</evidence>
<evidence type="ECO:0000313" key="4">
    <source>
        <dbReference type="EMBL" id="TDX21893.1"/>
    </source>
</evidence>
<evidence type="ECO:0000259" key="3">
    <source>
        <dbReference type="Pfam" id="PF17289"/>
    </source>
</evidence>
<keyword evidence="1" id="KW-1188">Viral release from host cell</keyword>
<dbReference type="Gene3D" id="3.30.420.240">
    <property type="match status" value="1"/>
</dbReference>
<proteinExistence type="predicted"/>
<dbReference type="Pfam" id="PF03237">
    <property type="entry name" value="Terminase_6N"/>
    <property type="match status" value="1"/>
</dbReference>
<feature type="compositionally biased region" description="Basic and acidic residues" evidence="2">
    <location>
        <begin position="23"/>
        <end position="45"/>
    </location>
</feature>
<dbReference type="AlphaFoldDB" id="A0A4V3GS87"/>
<feature type="region of interest" description="Disordered" evidence="2">
    <location>
        <begin position="59"/>
        <end position="97"/>
    </location>
</feature>
<reference evidence="4 5" key="1">
    <citation type="submission" date="2019-03" db="EMBL/GenBank/DDBJ databases">
        <title>Freshwater and sediment microbial communities from various areas in North America, analyzing microbe dynamics in response to fracking.</title>
        <authorList>
            <person name="Lamendella R."/>
        </authorList>
    </citation>
    <scope>NUCLEOTIDE SEQUENCE [LARGE SCALE GENOMIC DNA]</scope>
    <source>
        <strain evidence="4 5">6_TX</strain>
    </source>
</reference>
<accession>A0A4V3GS87</accession>
<name>A0A4V3GS87_9GAMM</name>
<dbReference type="Proteomes" id="UP000294489">
    <property type="component" value="Unassembled WGS sequence"/>
</dbReference>
<feature type="region of interest" description="Disordered" evidence="2">
    <location>
        <begin position="1"/>
        <end position="46"/>
    </location>
</feature>
<organism evidence="4 5">
    <name type="scientific">Modicisalibacter xianhensis</name>
    <dbReference type="NCBI Taxonomy" id="442341"/>
    <lineage>
        <taxon>Bacteria</taxon>
        <taxon>Pseudomonadati</taxon>
        <taxon>Pseudomonadota</taxon>
        <taxon>Gammaproteobacteria</taxon>
        <taxon>Oceanospirillales</taxon>
        <taxon>Halomonadaceae</taxon>
        <taxon>Modicisalibacter</taxon>
    </lineage>
</organism>
<sequence length="644" mass="73752">MAGNRFTDLIPDDMDVKAKRKKPLTEKQKASLCKPKGEQRRKSYGDEALFDSLKAPILDPEARKAKSTRQYQKTKRQREAEAAPVVSETPDSPAPANVEVRNGKVWVPEMGREMSIEELQSQLNVLKKSQVVAKARDDFLTFIQYMFPDHEDPDNPAKTSFEVSAHHRLIAEKLEAVERGDCKRLIITIRPRAGKSEMVSRMFSAWFLGKQLRSQIIAAGYNYDFAVDEIGSKVLPILKSERYREVFPEFELAADKKSAGIMRNTKGGQLAISGVGGSLTGRGANLLIIEDIYKNWEEAESARYRDTTYNWYTSTAKTRLMKNGRVILVFTRWHEDDLIGRLIDPTNKYYKEAIAKGFEVLEIPDVAGDGVDIKKDPLGRKPGEVLWPEWFPDDALEMKMQDERVYYALYQGQPRPPGGVFFKEEHIQTYGNHERPSLQDLTIYGSCDLSASPERDNDSSVFITAGMDRAGVLWILDIWWEHLASDDAVDYILTECARYQPVTVWWESGPITKTITPFLERQKKEMRQYTYFETYPATANKAARARGIRGMMASGMVRFPRDHEKFGDLKNQILKFTGSGKDNDDDAVDALSGFGMMLTRQTNYTREQTEQAEQPRNVITLDWIKRSSREQERRERLRKARRGM</sequence>
<dbReference type="RefSeq" id="WP_166671133.1">
    <property type="nucleotide sequence ID" value="NZ_SOEC01000032.1"/>
</dbReference>
<gene>
    <name evidence="4" type="ORF">DFO67_13212</name>
</gene>
<feature type="domain" description="Terminase large subunit gp17-like C-terminal" evidence="3">
    <location>
        <begin position="447"/>
        <end position="594"/>
    </location>
</feature>
<evidence type="ECO:0000256" key="2">
    <source>
        <dbReference type="SAM" id="MobiDB-lite"/>
    </source>
</evidence>
<protein>
    <recommendedName>
        <fullName evidence="3">Terminase large subunit gp17-like C-terminal domain-containing protein</fullName>
    </recommendedName>
</protein>
<evidence type="ECO:0000256" key="1">
    <source>
        <dbReference type="ARBA" id="ARBA00022612"/>
    </source>
</evidence>
<dbReference type="InterPro" id="IPR035421">
    <property type="entry name" value="Terminase_6C"/>
</dbReference>